<dbReference type="InterPro" id="IPR036390">
    <property type="entry name" value="WH_DNA-bd_sf"/>
</dbReference>
<evidence type="ECO:0000313" key="6">
    <source>
        <dbReference type="Proteomes" id="UP001056500"/>
    </source>
</evidence>
<accession>A0ABY4WJP2</accession>
<dbReference type="InterPro" id="IPR036388">
    <property type="entry name" value="WH-like_DNA-bd_sf"/>
</dbReference>
<sequence length="231" mass="26575">MKKFIANIVYDGARMVETEFKQCSDGRTVIASSSIVPNLEKYLTVPESVKRCYYLDANEKLVLFELYSWAKDDGKCQVAMDLVSLKLGISERTVRTCVKELVKKKFVQVSKQGRSNIYTFDALKDNPYLVLSEFVHEFIQNYYYKAGLLQDKEWVKAVGDEGVRLWREAVVDTLAKEAKKEEFYKPYLLRLTDTPDDYENIAISFTNELLELINNDVMKKASKLGLLSEAV</sequence>
<dbReference type="Proteomes" id="UP001056500">
    <property type="component" value="Chromosome"/>
</dbReference>
<dbReference type="Gene3D" id="1.10.10.10">
    <property type="entry name" value="Winged helix-like DNA-binding domain superfamily/Winged helix DNA-binding domain"/>
    <property type="match status" value="1"/>
</dbReference>
<gene>
    <name evidence="5" type="ORF">NDK47_08820</name>
</gene>
<protein>
    <submittedName>
        <fullName evidence="5">BlaI/MecI/CopY family transcriptional regulator</fullName>
    </submittedName>
</protein>
<proteinExistence type="inferred from homology"/>
<dbReference type="RefSeq" id="WP_251874455.1">
    <property type="nucleotide sequence ID" value="NZ_CP098755.1"/>
</dbReference>
<name>A0ABY4WJP2_9BACL</name>
<keyword evidence="6" id="KW-1185">Reference proteome</keyword>
<keyword evidence="3" id="KW-0238">DNA-binding</keyword>
<dbReference type="InterPro" id="IPR005650">
    <property type="entry name" value="BlaI_family"/>
</dbReference>
<dbReference type="SUPFAM" id="SSF46785">
    <property type="entry name" value="Winged helix' DNA-binding domain"/>
    <property type="match status" value="1"/>
</dbReference>
<keyword evidence="2" id="KW-0805">Transcription regulation</keyword>
<evidence type="ECO:0000256" key="1">
    <source>
        <dbReference type="ARBA" id="ARBA00011046"/>
    </source>
</evidence>
<evidence type="ECO:0000256" key="3">
    <source>
        <dbReference type="ARBA" id="ARBA00023125"/>
    </source>
</evidence>
<evidence type="ECO:0000256" key="4">
    <source>
        <dbReference type="ARBA" id="ARBA00023163"/>
    </source>
</evidence>
<evidence type="ECO:0000313" key="5">
    <source>
        <dbReference type="EMBL" id="USG67356.1"/>
    </source>
</evidence>
<reference evidence="5" key="1">
    <citation type="submission" date="2022-06" db="EMBL/GenBank/DDBJ databases">
        <title>Genome sequencing of Brevibacillus sp. BB3-R1.</title>
        <authorList>
            <person name="Heo J."/>
            <person name="Lee D."/>
            <person name="Won M."/>
            <person name="Han B.-H."/>
            <person name="Hong S.-B."/>
            <person name="Kwon S.-W."/>
        </authorList>
    </citation>
    <scope>NUCLEOTIDE SEQUENCE</scope>
    <source>
        <strain evidence="5">BB3-R1</strain>
    </source>
</reference>
<dbReference type="EMBL" id="CP098755">
    <property type="protein sequence ID" value="USG67356.1"/>
    <property type="molecule type" value="Genomic_DNA"/>
</dbReference>
<comment type="similarity">
    <text evidence="1">Belongs to the BlaI transcriptional regulatory family.</text>
</comment>
<evidence type="ECO:0000256" key="2">
    <source>
        <dbReference type="ARBA" id="ARBA00023015"/>
    </source>
</evidence>
<dbReference type="Pfam" id="PF03965">
    <property type="entry name" value="Penicillinase_R"/>
    <property type="match status" value="1"/>
</dbReference>
<keyword evidence="4" id="KW-0804">Transcription</keyword>
<organism evidence="5 6">
    <name type="scientific">Brevibacillus ruminantium</name>
    <dbReference type="NCBI Taxonomy" id="2950604"/>
    <lineage>
        <taxon>Bacteria</taxon>
        <taxon>Bacillati</taxon>
        <taxon>Bacillota</taxon>
        <taxon>Bacilli</taxon>
        <taxon>Bacillales</taxon>
        <taxon>Paenibacillaceae</taxon>
        <taxon>Brevibacillus</taxon>
    </lineage>
</organism>